<evidence type="ECO:0000256" key="4">
    <source>
        <dbReference type="ARBA" id="ARBA00023241"/>
    </source>
</evidence>
<dbReference type="GO" id="GO:0009813">
    <property type="term" value="P:flavonoid biosynthetic process"/>
    <property type="evidence" value="ECO:0007669"/>
    <property type="project" value="UniProtKB-KW"/>
</dbReference>
<dbReference type="Gene3D" id="3.40.50.2000">
    <property type="entry name" value="Glycogen Phosphorylase B"/>
    <property type="match status" value="2"/>
</dbReference>
<evidence type="ECO:0000259" key="7">
    <source>
        <dbReference type="Pfam" id="PF26168"/>
    </source>
</evidence>
<evidence type="ECO:0000256" key="5">
    <source>
        <dbReference type="RuleBase" id="RU003718"/>
    </source>
</evidence>
<evidence type="ECO:0000313" key="9">
    <source>
        <dbReference type="Proteomes" id="UP000241394"/>
    </source>
</evidence>
<sequence>MDTKKQGPSILMLPWLAHGHVSPFLELAKKLSKRNFHIYLCSTAINLKPFKENLPHSLLSSIQPIEIHLPSSQDLPPHFHTTKNLPPHLMPALKTAMDEAKTAFTCLLESLKPDLVIYDFLQPWVPIVAREENIEAVLFLTCGAACCSFLFHCIRNPDTEFPFQEFNIPKVEGEKFTQFMHETSNGLTNAERFLGCIERSSNIVLIKTSIEIEADYVAYLSILAGKEMIPVGPLVQNPSNDKDDDPKDELIMEWLNKKEASSTVFVSFGSEYFLSKQEIEEIAHGLELSKVGFIWVVRFHGGERDASVHKVLPQGFLERVEERGMVVEGWAPQGKILGHPSIGGFVSHCGWSSTLEGVVLGVPLIAMPMHLDQPLNAKLVVESGVGIEVRRENGRFEREGVARVIKQVVEEEDGEGVRRKVKELSQRMSGKSVGELDLVVEKLMELVRKS</sequence>
<dbReference type="CDD" id="cd03784">
    <property type="entry name" value="GT1_Gtf-like"/>
    <property type="match status" value="1"/>
</dbReference>
<dbReference type="AlphaFoldDB" id="A0A2R6PES1"/>
<name>A0A2R6PES1_ACTCC</name>
<dbReference type="FunFam" id="3.40.50.2000:FF:000060">
    <property type="entry name" value="Glycosyltransferase"/>
    <property type="match status" value="1"/>
</dbReference>
<keyword evidence="4" id="KW-0284">Flavonoid biosynthesis</keyword>
<dbReference type="OMA" id="PSILMLP"/>
<dbReference type="Pfam" id="PF00201">
    <property type="entry name" value="UDPGT"/>
    <property type="match status" value="1"/>
</dbReference>
<dbReference type="PANTHER" id="PTHR48044">
    <property type="entry name" value="GLYCOSYLTRANSFERASE"/>
    <property type="match status" value="1"/>
</dbReference>
<reference evidence="8 9" key="1">
    <citation type="submission" date="2017-07" db="EMBL/GenBank/DDBJ databases">
        <title>An improved, manually edited Actinidia chinensis var. chinensis (kiwifruit) genome highlights the challenges associated with draft genomes and gene prediction in plants.</title>
        <authorList>
            <person name="Pilkington S."/>
            <person name="Crowhurst R."/>
            <person name="Hilario E."/>
            <person name="Nardozza S."/>
            <person name="Fraser L."/>
            <person name="Peng Y."/>
            <person name="Gunaseelan K."/>
            <person name="Simpson R."/>
            <person name="Tahir J."/>
            <person name="Deroles S."/>
            <person name="Templeton K."/>
            <person name="Luo Z."/>
            <person name="Davy M."/>
            <person name="Cheng C."/>
            <person name="Mcneilage M."/>
            <person name="Scaglione D."/>
            <person name="Liu Y."/>
            <person name="Zhang Q."/>
            <person name="Datson P."/>
            <person name="De Silva N."/>
            <person name="Gardiner S."/>
            <person name="Bassett H."/>
            <person name="Chagne D."/>
            <person name="Mccallum J."/>
            <person name="Dzierzon H."/>
            <person name="Deng C."/>
            <person name="Wang Y.-Y."/>
            <person name="Barron N."/>
            <person name="Manako K."/>
            <person name="Bowen J."/>
            <person name="Foster T."/>
            <person name="Erridge Z."/>
            <person name="Tiffin H."/>
            <person name="Waite C."/>
            <person name="Davies K."/>
            <person name="Grierson E."/>
            <person name="Laing W."/>
            <person name="Kirk R."/>
            <person name="Chen X."/>
            <person name="Wood M."/>
            <person name="Montefiori M."/>
            <person name="Brummell D."/>
            <person name="Schwinn K."/>
            <person name="Catanach A."/>
            <person name="Fullerton C."/>
            <person name="Li D."/>
            <person name="Meiyalaghan S."/>
            <person name="Nieuwenhuizen N."/>
            <person name="Read N."/>
            <person name="Prakash R."/>
            <person name="Hunter D."/>
            <person name="Zhang H."/>
            <person name="Mckenzie M."/>
            <person name="Knabel M."/>
            <person name="Harris A."/>
            <person name="Allan A."/>
            <person name="Chen A."/>
            <person name="Janssen B."/>
            <person name="Plunkett B."/>
            <person name="Dwamena C."/>
            <person name="Voogd C."/>
            <person name="Leif D."/>
            <person name="Lafferty D."/>
            <person name="Souleyre E."/>
            <person name="Varkonyi-Gasic E."/>
            <person name="Gambi F."/>
            <person name="Hanley J."/>
            <person name="Yao J.-L."/>
            <person name="Cheung J."/>
            <person name="David K."/>
            <person name="Warren B."/>
            <person name="Marsh K."/>
            <person name="Snowden K."/>
            <person name="Lin-Wang K."/>
            <person name="Brian L."/>
            <person name="Martinez-Sanchez M."/>
            <person name="Wang M."/>
            <person name="Ileperuma N."/>
            <person name="Macnee N."/>
            <person name="Campin R."/>
            <person name="Mcatee P."/>
            <person name="Drummond R."/>
            <person name="Espley R."/>
            <person name="Ireland H."/>
            <person name="Wu R."/>
            <person name="Atkinson R."/>
            <person name="Karunairetnam S."/>
            <person name="Bulley S."/>
            <person name="Chunkath S."/>
            <person name="Hanley Z."/>
            <person name="Storey R."/>
            <person name="Thrimawithana A."/>
            <person name="Thomson S."/>
            <person name="David C."/>
            <person name="Testolin R."/>
        </authorList>
    </citation>
    <scope>NUCLEOTIDE SEQUENCE [LARGE SCALE GENOMIC DNA]</scope>
    <source>
        <strain evidence="9">cv. Red5</strain>
        <tissue evidence="8">Young leaf</tissue>
    </source>
</reference>
<dbReference type="GO" id="GO:0008194">
    <property type="term" value="F:UDP-glycosyltransferase activity"/>
    <property type="evidence" value="ECO:0007669"/>
    <property type="project" value="InterPro"/>
</dbReference>
<dbReference type="OrthoDB" id="5835829at2759"/>
<dbReference type="PANTHER" id="PTHR48044:SF9">
    <property type="entry name" value="UDP-GLYCOSYLTRANSFERASE SUPERFAMILY PROTEIN"/>
    <property type="match status" value="1"/>
</dbReference>
<feature type="domain" description="Glycosyltransferase N-terminal" evidence="7">
    <location>
        <begin position="10"/>
        <end position="234"/>
    </location>
</feature>
<comment type="similarity">
    <text evidence="1 5">Belongs to the UDP-glycosyltransferase family.</text>
</comment>
<protein>
    <recommendedName>
        <fullName evidence="6">Glycosyltransferase</fullName>
        <ecNumber evidence="6">2.4.1.-</ecNumber>
    </recommendedName>
</protein>
<evidence type="ECO:0000313" key="8">
    <source>
        <dbReference type="EMBL" id="PSR89884.1"/>
    </source>
</evidence>
<keyword evidence="3 5" id="KW-0808">Transferase</keyword>
<reference evidence="9" key="2">
    <citation type="journal article" date="2018" name="BMC Genomics">
        <title>A manually annotated Actinidia chinensis var. chinensis (kiwifruit) genome highlights the challenges associated with draft genomes and gene prediction in plants.</title>
        <authorList>
            <person name="Pilkington S.M."/>
            <person name="Crowhurst R."/>
            <person name="Hilario E."/>
            <person name="Nardozza S."/>
            <person name="Fraser L."/>
            <person name="Peng Y."/>
            <person name="Gunaseelan K."/>
            <person name="Simpson R."/>
            <person name="Tahir J."/>
            <person name="Deroles S.C."/>
            <person name="Templeton K."/>
            <person name="Luo Z."/>
            <person name="Davy M."/>
            <person name="Cheng C."/>
            <person name="McNeilage M."/>
            <person name="Scaglione D."/>
            <person name="Liu Y."/>
            <person name="Zhang Q."/>
            <person name="Datson P."/>
            <person name="De Silva N."/>
            <person name="Gardiner S.E."/>
            <person name="Bassett H."/>
            <person name="Chagne D."/>
            <person name="McCallum J."/>
            <person name="Dzierzon H."/>
            <person name="Deng C."/>
            <person name="Wang Y.Y."/>
            <person name="Barron L."/>
            <person name="Manako K."/>
            <person name="Bowen J."/>
            <person name="Foster T.M."/>
            <person name="Erridge Z.A."/>
            <person name="Tiffin H."/>
            <person name="Waite C.N."/>
            <person name="Davies K.M."/>
            <person name="Grierson E.P."/>
            <person name="Laing W.A."/>
            <person name="Kirk R."/>
            <person name="Chen X."/>
            <person name="Wood M."/>
            <person name="Montefiori M."/>
            <person name="Brummell D.A."/>
            <person name="Schwinn K.E."/>
            <person name="Catanach A."/>
            <person name="Fullerton C."/>
            <person name="Li D."/>
            <person name="Meiyalaghan S."/>
            <person name="Nieuwenhuizen N."/>
            <person name="Read N."/>
            <person name="Prakash R."/>
            <person name="Hunter D."/>
            <person name="Zhang H."/>
            <person name="McKenzie M."/>
            <person name="Knabel M."/>
            <person name="Harris A."/>
            <person name="Allan A.C."/>
            <person name="Gleave A."/>
            <person name="Chen A."/>
            <person name="Janssen B.J."/>
            <person name="Plunkett B."/>
            <person name="Ampomah-Dwamena C."/>
            <person name="Voogd C."/>
            <person name="Leif D."/>
            <person name="Lafferty D."/>
            <person name="Souleyre E.J.F."/>
            <person name="Varkonyi-Gasic E."/>
            <person name="Gambi F."/>
            <person name="Hanley J."/>
            <person name="Yao J.L."/>
            <person name="Cheung J."/>
            <person name="David K.M."/>
            <person name="Warren B."/>
            <person name="Marsh K."/>
            <person name="Snowden K.C."/>
            <person name="Lin-Wang K."/>
            <person name="Brian L."/>
            <person name="Martinez-Sanchez M."/>
            <person name="Wang M."/>
            <person name="Ileperuma N."/>
            <person name="Macnee N."/>
            <person name="Campin R."/>
            <person name="McAtee P."/>
            <person name="Drummond R.S.M."/>
            <person name="Espley R.V."/>
            <person name="Ireland H.S."/>
            <person name="Wu R."/>
            <person name="Atkinson R.G."/>
            <person name="Karunairetnam S."/>
            <person name="Bulley S."/>
            <person name="Chunkath S."/>
            <person name="Hanley Z."/>
            <person name="Storey R."/>
            <person name="Thrimawithana A.H."/>
            <person name="Thomson S."/>
            <person name="David C."/>
            <person name="Testolin R."/>
            <person name="Huang H."/>
            <person name="Hellens R.P."/>
            <person name="Schaffer R.J."/>
        </authorList>
    </citation>
    <scope>NUCLEOTIDE SEQUENCE [LARGE SCALE GENOMIC DNA]</scope>
    <source>
        <strain evidence="9">cv. Red5</strain>
    </source>
</reference>
<dbReference type="EC" id="2.4.1.-" evidence="6"/>
<dbReference type="InterPro" id="IPR058980">
    <property type="entry name" value="Glyco_transf_N"/>
</dbReference>
<evidence type="ECO:0000256" key="2">
    <source>
        <dbReference type="ARBA" id="ARBA00022676"/>
    </source>
</evidence>
<dbReference type="PROSITE" id="PS00375">
    <property type="entry name" value="UDPGT"/>
    <property type="match status" value="1"/>
</dbReference>
<dbReference type="InParanoid" id="A0A2R6PES1"/>
<dbReference type="EMBL" id="NKQK01000026">
    <property type="protein sequence ID" value="PSR89884.1"/>
    <property type="molecule type" value="Genomic_DNA"/>
</dbReference>
<dbReference type="STRING" id="1590841.A0A2R6PES1"/>
<keyword evidence="2 5" id="KW-0328">Glycosyltransferase</keyword>
<dbReference type="InterPro" id="IPR002213">
    <property type="entry name" value="UDP_glucos_trans"/>
</dbReference>
<organism evidence="8 9">
    <name type="scientific">Actinidia chinensis var. chinensis</name>
    <name type="common">Chinese soft-hair kiwi</name>
    <dbReference type="NCBI Taxonomy" id="1590841"/>
    <lineage>
        <taxon>Eukaryota</taxon>
        <taxon>Viridiplantae</taxon>
        <taxon>Streptophyta</taxon>
        <taxon>Embryophyta</taxon>
        <taxon>Tracheophyta</taxon>
        <taxon>Spermatophyta</taxon>
        <taxon>Magnoliopsida</taxon>
        <taxon>eudicotyledons</taxon>
        <taxon>Gunneridae</taxon>
        <taxon>Pentapetalae</taxon>
        <taxon>asterids</taxon>
        <taxon>Ericales</taxon>
        <taxon>Actinidiaceae</taxon>
        <taxon>Actinidia</taxon>
    </lineage>
</organism>
<evidence type="ECO:0000256" key="3">
    <source>
        <dbReference type="ARBA" id="ARBA00022679"/>
    </source>
</evidence>
<dbReference type="InterPro" id="IPR035595">
    <property type="entry name" value="UDP_glycos_trans_CS"/>
</dbReference>
<gene>
    <name evidence="8" type="ORF">CEY00_Acc30079</name>
</gene>
<proteinExistence type="inferred from homology"/>
<dbReference type="Proteomes" id="UP000241394">
    <property type="component" value="Chromosome LG26"/>
</dbReference>
<dbReference type="GO" id="GO:0016138">
    <property type="term" value="P:glycoside biosynthetic process"/>
    <property type="evidence" value="ECO:0007669"/>
    <property type="project" value="UniProtKB-ARBA"/>
</dbReference>
<dbReference type="Pfam" id="PF26168">
    <property type="entry name" value="Glyco_transf_N"/>
    <property type="match status" value="1"/>
</dbReference>
<dbReference type="SMR" id="A0A2R6PES1"/>
<accession>A0A2R6PES1</accession>
<dbReference type="Gramene" id="PSR89884">
    <property type="protein sequence ID" value="PSR89884"/>
    <property type="gene ID" value="CEY00_Acc30079"/>
</dbReference>
<keyword evidence="9" id="KW-1185">Reference proteome</keyword>
<evidence type="ECO:0000256" key="1">
    <source>
        <dbReference type="ARBA" id="ARBA00009995"/>
    </source>
</evidence>
<dbReference type="SUPFAM" id="SSF53756">
    <property type="entry name" value="UDP-Glycosyltransferase/glycogen phosphorylase"/>
    <property type="match status" value="1"/>
</dbReference>
<comment type="caution">
    <text evidence="8">The sequence shown here is derived from an EMBL/GenBank/DDBJ whole genome shotgun (WGS) entry which is preliminary data.</text>
</comment>
<evidence type="ECO:0000256" key="6">
    <source>
        <dbReference type="RuleBase" id="RU362057"/>
    </source>
</evidence>